<feature type="domain" description="LytR/CpsA/Psr regulator C-terminal" evidence="4">
    <location>
        <begin position="294"/>
        <end position="377"/>
    </location>
</feature>
<dbReference type="Pfam" id="PF03816">
    <property type="entry name" value="LytR_cpsA_psr"/>
    <property type="match status" value="1"/>
</dbReference>
<feature type="signal peptide" evidence="2">
    <location>
        <begin position="1"/>
        <end position="23"/>
    </location>
</feature>
<dbReference type="Gene3D" id="3.30.70.2390">
    <property type="match status" value="1"/>
</dbReference>
<dbReference type="InterPro" id="IPR050922">
    <property type="entry name" value="LytR/CpsA/Psr_CW_biosynth"/>
</dbReference>
<reference evidence="5 6" key="1">
    <citation type="submission" date="2018-06" db="EMBL/GenBank/DDBJ databases">
        <title>Genomic Encyclopedia of Type Strains, Phase IV (KMG-IV): sequencing the most valuable type-strain genomes for metagenomic binning, comparative biology and taxonomic classification.</title>
        <authorList>
            <person name="Goeker M."/>
        </authorList>
    </citation>
    <scope>NUCLEOTIDE SEQUENCE [LARGE SCALE GENOMIC DNA]</scope>
    <source>
        <strain evidence="5 6">DSM 18048</strain>
    </source>
</reference>
<feature type="domain" description="Cell envelope-related transcriptional attenuator" evidence="3">
    <location>
        <begin position="67"/>
        <end position="211"/>
    </location>
</feature>
<sequence>MFANVILVVLLVLAGLTAWSAPAVPTLTKYAALPKAPETTRTFLVAGVSPRYVGYHQAAPEDYTGLTDTIMLVQLRANEPTIRMLNVPRDTWVELPERGMSKINAASNFGPDELVNAVRNLTGVSVDGYVLLSLNALREVTDAAGGVTVDVKEPMKYTDTAAKLYIDFQPGRQHLDGRQAEAYLRFRYDRLGDIGRVGRQQEFVGALQRQLLSPLGLLHVPNVVAALGSNVRTSLSREDVAEVFGALLRRPTLEPHLLPGHFGGMVWIPEDDKIQTLVHDKFALEAVAGDPRALKIAIVNVSAPAGSARRLQEKLQGLGYVNVTIGNGDGDRNRTTLLTTDKKAAERLRDDLGYGRIVLGGVGEAGADLTIRLAADFPQSQN</sequence>
<dbReference type="InterPro" id="IPR004474">
    <property type="entry name" value="LytR_CpsA_psr"/>
</dbReference>
<dbReference type="InterPro" id="IPR027381">
    <property type="entry name" value="LytR/CpsA/Psr_C"/>
</dbReference>
<evidence type="ECO:0000259" key="3">
    <source>
        <dbReference type="Pfam" id="PF03816"/>
    </source>
</evidence>
<comment type="similarity">
    <text evidence="1">Belongs to the LytR/CpsA/Psr (LCP) family.</text>
</comment>
<keyword evidence="2" id="KW-0732">Signal</keyword>
<keyword evidence="6" id="KW-1185">Reference proteome</keyword>
<evidence type="ECO:0000256" key="2">
    <source>
        <dbReference type="SAM" id="SignalP"/>
    </source>
</evidence>
<gene>
    <name evidence="5" type="ORF">DES52_12727</name>
</gene>
<dbReference type="Pfam" id="PF13399">
    <property type="entry name" value="LytR_C"/>
    <property type="match status" value="1"/>
</dbReference>
<organism evidence="5 6">
    <name type="scientific">Deinococcus yavapaiensis KR-236</name>
    <dbReference type="NCBI Taxonomy" id="694435"/>
    <lineage>
        <taxon>Bacteria</taxon>
        <taxon>Thermotogati</taxon>
        <taxon>Deinococcota</taxon>
        <taxon>Deinococci</taxon>
        <taxon>Deinococcales</taxon>
        <taxon>Deinococcaceae</taxon>
        <taxon>Deinococcus</taxon>
    </lineage>
</organism>
<dbReference type="NCBIfam" id="TIGR00350">
    <property type="entry name" value="lytR_cpsA_psr"/>
    <property type="match status" value="1"/>
</dbReference>
<protein>
    <submittedName>
        <fullName evidence="5">LytR family transcriptional attenuator</fullName>
    </submittedName>
</protein>
<dbReference type="Gene3D" id="3.40.630.190">
    <property type="entry name" value="LCP protein"/>
    <property type="match status" value="1"/>
</dbReference>
<feature type="chain" id="PRO_5016378002" evidence="2">
    <location>
        <begin position="24"/>
        <end position="382"/>
    </location>
</feature>
<dbReference type="Proteomes" id="UP000248326">
    <property type="component" value="Unassembled WGS sequence"/>
</dbReference>
<evidence type="ECO:0000313" key="6">
    <source>
        <dbReference type="Proteomes" id="UP000248326"/>
    </source>
</evidence>
<dbReference type="AlphaFoldDB" id="A0A318S557"/>
<evidence type="ECO:0000256" key="1">
    <source>
        <dbReference type="ARBA" id="ARBA00006068"/>
    </source>
</evidence>
<name>A0A318S557_9DEIO</name>
<evidence type="ECO:0000259" key="4">
    <source>
        <dbReference type="Pfam" id="PF13399"/>
    </source>
</evidence>
<accession>A0A318S557</accession>
<proteinExistence type="inferred from homology"/>
<dbReference type="PANTHER" id="PTHR33392">
    <property type="entry name" value="POLYISOPRENYL-TEICHOIC ACID--PEPTIDOGLYCAN TEICHOIC ACID TRANSFERASE TAGU"/>
    <property type="match status" value="1"/>
</dbReference>
<dbReference type="PANTHER" id="PTHR33392:SF6">
    <property type="entry name" value="POLYISOPRENYL-TEICHOIC ACID--PEPTIDOGLYCAN TEICHOIC ACID TRANSFERASE TAGU"/>
    <property type="match status" value="1"/>
</dbReference>
<evidence type="ECO:0000313" key="5">
    <source>
        <dbReference type="EMBL" id="PYE48693.1"/>
    </source>
</evidence>
<dbReference type="EMBL" id="QJSX01000027">
    <property type="protein sequence ID" value="PYE48693.1"/>
    <property type="molecule type" value="Genomic_DNA"/>
</dbReference>
<comment type="caution">
    <text evidence="5">The sequence shown here is derived from an EMBL/GenBank/DDBJ whole genome shotgun (WGS) entry which is preliminary data.</text>
</comment>